<dbReference type="EMBL" id="JAPDPI010000017">
    <property type="protein sequence ID" value="MCW3805895.1"/>
    <property type="molecule type" value="Genomic_DNA"/>
</dbReference>
<feature type="transmembrane region" description="Helical" evidence="1">
    <location>
        <begin position="116"/>
        <end position="139"/>
    </location>
</feature>
<gene>
    <name evidence="2" type="ORF">OM074_09660</name>
</gene>
<sequence length="154" mass="17769">MENKYSSLLLSDKAISHIYGIARWTKFLAVLGFVFWTLYILIALFTNFMILVESTKQVLPFSPISFFITTIAFIVIMFFPIYFLNGFSNKIKRGLKKQNGQDVDLAFKNLRSYYRFIGILTIISLILYTVSVIVFYNLLSTTITEILQGYPTVV</sequence>
<keyword evidence="3" id="KW-1185">Reference proteome</keyword>
<evidence type="ECO:0000313" key="3">
    <source>
        <dbReference type="Proteomes" id="UP001207408"/>
    </source>
</evidence>
<dbReference type="AlphaFoldDB" id="A0AAE3SJM5"/>
<accession>A0AAE3SJM5</accession>
<keyword evidence="1" id="KW-0812">Transmembrane</keyword>
<feature type="transmembrane region" description="Helical" evidence="1">
    <location>
        <begin position="27"/>
        <end position="52"/>
    </location>
</feature>
<dbReference type="Proteomes" id="UP001207408">
    <property type="component" value="Unassembled WGS sequence"/>
</dbReference>
<dbReference type="RefSeq" id="WP_301199262.1">
    <property type="nucleotide sequence ID" value="NZ_JAPDPI010000017.1"/>
</dbReference>
<organism evidence="2 3">
    <name type="scientific">Plebeiibacterium marinum</name>
    <dbReference type="NCBI Taxonomy" id="2992111"/>
    <lineage>
        <taxon>Bacteria</taxon>
        <taxon>Pseudomonadati</taxon>
        <taxon>Bacteroidota</taxon>
        <taxon>Bacteroidia</taxon>
        <taxon>Marinilabiliales</taxon>
        <taxon>Marinilabiliaceae</taxon>
        <taxon>Plebeiibacterium</taxon>
    </lineage>
</organism>
<keyword evidence="1" id="KW-0472">Membrane</keyword>
<name>A0AAE3SJM5_9BACT</name>
<evidence type="ECO:0000256" key="1">
    <source>
        <dbReference type="SAM" id="Phobius"/>
    </source>
</evidence>
<reference evidence="2" key="1">
    <citation type="submission" date="2022-10" db="EMBL/GenBank/DDBJ databases">
        <authorList>
            <person name="Yu W.X."/>
        </authorList>
    </citation>
    <scope>NUCLEOTIDE SEQUENCE</scope>
    <source>
        <strain evidence="2">D04</strain>
    </source>
</reference>
<evidence type="ECO:0000313" key="2">
    <source>
        <dbReference type="EMBL" id="MCW3805895.1"/>
    </source>
</evidence>
<feature type="transmembrane region" description="Helical" evidence="1">
    <location>
        <begin position="64"/>
        <end position="87"/>
    </location>
</feature>
<comment type="caution">
    <text evidence="2">The sequence shown here is derived from an EMBL/GenBank/DDBJ whole genome shotgun (WGS) entry which is preliminary data.</text>
</comment>
<proteinExistence type="predicted"/>
<protein>
    <submittedName>
        <fullName evidence="2">Uncharacterized protein</fullName>
    </submittedName>
</protein>
<keyword evidence="1" id="KW-1133">Transmembrane helix</keyword>